<evidence type="ECO:0000259" key="5">
    <source>
        <dbReference type="PROSITE" id="PS00486"/>
    </source>
</evidence>
<protein>
    <submittedName>
        <fullName evidence="6">DNA mismatch repair protein MutS, C-terminal domain protein</fullName>
    </submittedName>
</protein>
<proteinExistence type="inferred from homology"/>
<comment type="similarity">
    <text evidence="1">Belongs to the DNA mismatch repair MutS family.</text>
</comment>
<dbReference type="SUPFAM" id="SSF48334">
    <property type="entry name" value="DNA repair protein MutS, domain III"/>
    <property type="match status" value="1"/>
</dbReference>
<dbReference type="EMBL" id="AZHE01000007">
    <property type="protein sequence ID" value="KHN98593.1"/>
    <property type="molecule type" value="Genomic_DNA"/>
</dbReference>
<dbReference type="Pfam" id="PF00488">
    <property type="entry name" value="MutS_V"/>
    <property type="match status" value="1"/>
</dbReference>
<evidence type="ECO:0000256" key="4">
    <source>
        <dbReference type="ARBA" id="ARBA00023125"/>
    </source>
</evidence>
<keyword evidence="7" id="KW-1185">Reference proteome</keyword>
<keyword evidence="3" id="KW-0067">ATP-binding</keyword>
<dbReference type="HOGENOM" id="CLU_002472_8_3_1"/>
<dbReference type="SMART" id="SM00533">
    <property type="entry name" value="MUTSd"/>
    <property type="match status" value="1"/>
</dbReference>
<dbReference type="GO" id="GO:0051026">
    <property type="term" value="P:chiasma assembly"/>
    <property type="evidence" value="ECO:0007669"/>
    <property type="project" value="TreeGrafter"/>
</dbReference>
<dbReference type="InterPro" id="IPR045076">
    <property type="entry name" value="MutS"/>
</dbReference>
<dbReference type="SUPFAM" id="SSF52540">
    <property type="entry name" value="P-loop containing nucleoside triphosphate hydrolases"/>
    <property type="match status" value="1"/>
</dbReference>
<dbReference type="STRING" id="1081103.A0A0B2WX07"/>
<evidence type="ECO:0000256" key="3">
    <source>
        <dbReference type="ARBA" id="ARBA00022840"/>
    </source>
</evidence>
<dbReference type="InterPro" id="IPR027417">
    <property type="entry name" value="P-loop_NTPase"/>
</dbReference>
<dbReference type="GO" id="GO:0030983">
    <property type="term" value="F:mismatched DNA binding"/>
    <property type="evidence" value="ECO:0007669"/>
    <property type="project" value="InterPro"/>
</dbReference>
<reference evidence="6 7" key="1">
    <citation type="journal article" date="2014" name="Proc. Natl. Acad. Sci. U.S.A.">
        <title>Trajectory and genomic determinants of fungal-pathogen speciation and host adaptation.</title>
        <authorList>
            <person name="Hu X."/>
            <person name="Xiao G."/>
            <person name="Zheng P."/>
            <person name="Shang Y."/>
            <person name="Su Y."/>
            <person name="Zhang X."/>
            <person name="Liu X."/>
            <person name="Zhan S."/>
            <person name="St Leger R.J."/>
            <person name="Wang C."/>
        </authorList>
    </citation>
    <scope>NUCLEOTIDE SEQUENCE [LARGE SCALE GENOMIC DNA]</scope>
    <source>
        <strain evidence="6 7">ARSEF 1941</strain>
    </source>
</reference>
<dbReference type="GO" id="GO:0140664">
    <property type="term" value="F:ATP-dependent DNA damage sensor activity"/>
    <property type="evidence" value="ECO:0007669"/>
    <property type="project" value="InterPro"/>
</dbReference>
<dbReference type="PROSITE" id="PS00486">
    <property type="entry name" value="DNA_MISMATCH_REPAIR_2"/>
    <property type="match status" value="1"/>
</dbReference>
<dbReference type="PANTHER" id="PTHR11361">
    <property type="entry name" value="DNA MISMATCH REPAIR PROTEIN MUTS FAMILY MEMBER"/>
    <property type="match status" value="1"/>
</dbReference>
<dbReference type="PANTHER" id="PTHR11361:SF20">
    <property type="entry name" value="MUTS PROTEIN HOMOLOG 5"/>
    <property type="match status" value="1"/>
</dbReference>
<dbReference type="InterPro" id="IPR000432">
    <property type="entry name" value="DNA_mismatch_repair_MutS_C"/>
</dbReference>
<evidence type="ECO:0000313" key="6">
    <source>
        <dbReference type="EMBL" id="KHN98593.1"/>
    </source>
</evidence>
<dbReference type="GeneID" id="63738172"/>
<dbReference type="RefSeq" id="XP_040679659.1">
    <property type="nucleotide sequence ID" value="XM_040822516.1"/>
</dbReference>
<dbReference type="SMART" id="SM00534">
    <property type="entry name" value="MUTSac"/>
    <property type="match status" value="1"/>
</dbReference>
<accession>A0A0B2WX07</accession>
<dbReference type="InterPro" id="IPR036187">
    <property type="entry name" value="DNA_mismatch_repair_MutS_sf"/>
</dbReference>
<evidence type="ECO:0000256" key="2">
    <source>
        <dbReference type="ARBA" id="ARBA00022741"/>
    </source>
</evidence>
<dbReference type="AlphaFoldDB" id="A0A0B2WX07"/>
<keyword evidence="2" id="KW-0547">Nucleotide-binding</keyword>
<dbReference type="GO" id="GO:0005634">
    <property type="term" value="C:nucleus"/>
    <property type="evidence" value="ECO:0007669"/>
    <property type="project" value="TreeGrafter"/>
</dbReference>
<comment type="caution">
    <text evidence="6">The sequence shown here is derived from an EMBL/GenBank/DDBJ whole genome shotgun (WGS) entry which is preliminary data.</text>
</comment>
<dbReference type="InterPro" id="IPR007696">
    <property type="entry name" value="DNA_mismatch_repair_MutS_core"/>
</dbReference>
<dbReference type="GO" id="GO:0005524">
    <property type="term" value="F:ATP binding"/>
    <property type="evidence" value="ECO:0007669"/>
    <property type="project" value="UniProtKB-KW"/>
</dbReference>
<dbReference type="Gene3D" id="3.40.50.300">
    <property type="entry name" value="P-loop containing nucleotide triphosphate hydrolases"/>
    <property type="match status" value="1"/>
</dbReference>
<keyword evidence="4" id="KW-0238">DNA-binding</keyword>
<organism evidence="6 7">
    <name type="scientific">Metarhizium album (strain ARSEF 1941)</name>
    <dbReference type="NCBI Taxonomy" id="1081103"/>
    <lineage>
        <taxon>Eukaryota</taxon>
        <taxon>Fungi</taxon>
        <taxon>Dikarya</taxon>
        <taxon>Ascomycota</taxon>
        <taxon>Pezizomycotina</taxon>
        <taxon>Sordariomycetes</taxon>
        <taxon>Hypocreomycetidae</taxon>
        <taxon>Hypocreales</taxon>
        <taxon>Clavicipitaceae</taxon>
        <taxon>Metarhizium</taxon>
    </lineage>
</organism>
<name>A0A0B2WX07_METAS</name>
<dbReference type="Proteomes" id="UP000030816">
    <property type="component" value="Unassembled WGS sequence"/>
</dbReference>
<dbReference type="OrthoDB" id="29596at2759"/>
<feature type="domain" description="DNA mismatch repair proteins mutS family" evidence="5">
    <location>
        <begin position="433"/>
        <end position="449"/>
    </location>
</feature>
<gene>
    <name evidence="6" type="ORF">MAM_03717</name>
</gene>
<evidence type="ECO:0000256" key="1">
    <source>
        <dbReference type="ARBA" id="ARBA00006271"/>
    </source>
</evidence>
<dbReference type="GO" id="GO:0006298">
    <property type="term" value="P:mismatch repair"/>
    <property type="evidence" value="ECO:0007669"/>
    <property type="project" value="InterPro"/>
</dbReference>
<evidence type="ECO:0000313" key="7">
    <source>
        <dbReference type="Proteomes" id="UP000030816"/>
    </source>
</evidence>
<sequence length="612" mass="67822">MEGAACPDRSQMENDESDYELQQSLEVIMALDVCDNGTMGCAFLDGVLPYKTCVRILSSSEFSVEAAVDMLSAPDDTGLLCGFPDGGREDRLDHCSISIEEVISNAITGEFKDPLSTVPKFDQRSLMAVGELITNAVDFEQSEYRGRTTVRLGLDQNLDKLRRHYDGMDSFLAEVVDSTLRTVPEWAASYVKSCIFLPQLGFLIVTELDPKTGQGKYHGKWPDEDHWEQVFVAGDSAHYKNDNMRHLDDQFGDIYCEIADREVEILHDLSQEVLKCSESLSSASDTCGDVDAILALALTAEKYKWTVPKLTTGIGVLEIKKGRHPLQELVVPSFVPNDCHLGGYDHSCEDQFPCMILTGPNHSGKSVFLKQVGLLVYLAHIGSFVPAEMAVISVTDRILTRISTLESVCKEESAFAIDLKQLLSAIKQSTSRSLLIIDEFGKGTNSDDGAGLLASFLEHLLSLAAEAPRSLLATHMHDLFDCHHQLLPTSRLRLNHMEILKAQCGVANSDYITYLFKLRDGYSSDRFGGYCATLNGVPRLVVERAHILSLLLSRNEDITVPCAKLSPQEELKLQLAETVSRKFLKQNFQHLASEKNCSLQDARQVLQNILST</sequence>